<dbReference type="EMBL" id="MN495626">
    <property type="protein sequence ID" value="QID24212.1"/>
    <property type="molecule type" value="Genomic_DNA"/>
</dbReference>
<dbReference type="GO" id="GO:0005524">
    <property type="term" value="F:ATP binding"/>
    <property type="evidence" value="ECO:0007669"/>
    <property type="project" value="UniProtKB-KW"/>
</dbReference>
<dbReference type="InterPro" id="IPR003959">
    <property type="entry name" value="ATPase_AAA_core"/>
</dbReference>
<dbReference type="Proteomes" id="UP000461234">
    <property type="component" value="Unassembled WGS sequence"/>
</dbReference>
<dbReference type="PANTHER" id="PTHR40396">
    <property type="entry name" value="ATPASE-LIKE PROTEIN"/>
    <property type="match status" value="1"/>
</dbReference>
<name>A0A6I1P146_ACIBA</name>
<evidence type="ECO:0000313" key="5">
    <source>
        <dbReference type="EMBL" id="QID24212.1"/>
    </source>
</evidence>
<dbReference type="Gene3D" id="3.40.50.300">
    <property type="entry name" value="P-loop containing nucleotide triphosphate hydrolases"/>
    <property type="match status" value="1"/>
</dbReference>
<dbReference type="Pfam" id="PF13304">
    <property type="entry name" value="AAA_21"/>
    <property type="match status" value="1"/>
</dbReference>
<dbReference type="SUPFAM" id="SSF52540">
    <property type="entry name" value="P-loop containing nucleoside triphosphate hydrolases"/>
    <property type="match status" value="1"/>
</dbReference>
<proteinExistence type="predicted"/>
<accession>A0A6I1P146</accession>
<keyword evidence="1" id="KW-0175">Coiled coil</keyword>
<feature type="coiled-coil region" evidence="1">
    <location>
        <begin position="248"/>
        <end position="285"/>
    </location>
</feature>
<dbReference type="InterPro" id="IPR027417">
    <property type="entry name" value="P-loop_NTPase"/>
</dbReference>
<dbReference type="EMBL" id="MN495625">
    <property type="protein sequence ID" value="QID24192.1"/>
    <property type="molecule type" value="Genomic_DNA"/>
</dbReference>
<dbReference type="AlphaFoldDB" id="A0A6I1P146"/>
<evidence type="ECO:0000313" key="3">
    <source>
        <dbReference type="EMBL" id="MQR51734.1"/>
    </source>
</evidence>
<dbReference type="GO" id="GO:0016887">
    <property type="term" value="F:ATP hydrolysis activity"/>
    <property type="evidence" value="ECO:0007669"/>
    <property type="project" value="InterPro"/>
</dbReference>
<evidence type="ECO:0000313" key="4">
    <source>
        <dbReference type="EMBL" id="QID24192.1"/>
    </source>
</evidence>
<evidence type="ECO:0000256" key="1">
    <source>
        <dbReference type="SAM" id="Coils"/>
    </source>
</evidence>
<organism evidence="3 6">
    <name type="scientific">Acinetobacter baumannii</name>
    <dbReference type="NCBI Taxonomy" id="470"/>
    <lineage>
        <taxon>Bacteria</taxon>
        <taxon>Pseudomonadati</taxon>
        <taxon>Pseudomonadota</taxon>
        <taxon>Gammaproteobacteria</taxon>
        <taxon>Moraxellales</taxon>
        <taxon>Moraxellaceae</taxon>
        <taxon>Acinetobacter</taxon>
        <taxon>Acinetobacter calcoaceticus/baumannii complex</taxon>
    </lineage>
</organism>
<sequence>MLVNFSCENILSFKNEVSFSMLASQKKKDNILTNNFFMAGKEQQEPILETSLIFGANGSGKTNFIATLAYLKRIALNQNPENKFIAPFRLNNDSKKTPSELEIEFYAKNNIKYRYGISIFKGEIIEEWLYYTPQTRETILFHREKNSLIEYNSAGFIEAKDFIDENQKISDKLKNDTAFIFLLSTFNGEHSNAISEWFSNIVILDIEDKKDNLKDTLYYWKDNNDFQNWARPILNSLGICDLKFDHKVESVEDIVKQIKSDQEKLKNSNEKNKELKDKAINLFDNLLDFVTSSSLEKTEDIDFNSVKVIKNIDGNEFPIPLYLESSGTIKLIHLLSALYRSSKNGEILLIDEFDVKFHTLLSKYIFKKYHDINNKGQVIVTVHDTNLMDTNYFRRDQIWLINKNPKGESELYSLIEFKELASNINNKNYSTEYLTGFFHAIPLFNEDDVDSLMEDNSNG</sequence>
<keyword evidence="4" id="KW-0067">ATP-binding</keyword>
<geneLocation type="plasmid" evidence="5">
    <name>pA2503</name>
</geneLocation>
<keyword evidence="4" id="KW-0547">Nucleotide-binding</keyword>
<keyword evidence="4" id="KW-0614">Plasmid</keyword>
<reference evidence="4" key="1">
    <citation type="submission" date="2019-09" db="EMBL/GenBank/DDBJ databases">
        <authorList>
            <person name="Liu L."/>
        </authorList>
    </citation>
    <scope>NUCLEOTIDE SEQUENCE</scope>
    <source>
        <strain evidence="4">A2485</strain>
        <strain evidence="5">A2503</strain>
        <plasmid evidence="4">pA2485</plasmid>
        <plasmid evidence="5">pA2503</plasmid>
    </source>
</reference>
<gene>
    <name evidence="3" type="ORF">F2P40_20905</name>
</gene>
<protein>
    <submittedName>
        <fullName evidence="3">AAA family ATPase</fullName>
    </submittedName>
    <submittedName>
        <fullName evidence="4">ATP-binding protein</fullName>
    </submittedName>
</protein>
<dbReference type="RefSeq" id="WP_031985417.1">
    <property type="nucleotide sequence ID" value="NZ_CM009030.2"/>
</dbReference>
<geneLocation type="plasmid" evidence="4">
    <name>pA2485</name>
</geneLocation>
<feature type="domain" description="ATPase AAA-type core" evidence="2">
    <location>
        <begin position="53"/>
        <end position="389"/>
    </location>
</feature>
<dbReference type="EMBL" id="WIOC01000063">
    <property type="protein sequence ID" value="MQR51734.1"/>
    <property type="molecule type" value="Genomic_DNA"/>
</dbReference>
<evidence type="ECO:0000259" key="2">
    <source>
        <dbReference type="Pfam" id="PF13304"/>
    </source>
</evidence>
<dbReference type="PANTHER" id="PTHR40396:SF1">
    <property type="entry name" value="ATPASE AAA-TYPE CORE DOMAIN-CONTAINING PROTEIN"/>
    <property type="match status" value="1"/>
</dbReference>
<reference evidence="3 6" key="2">
    <citation type="submission" date="2019-10" db="EMBL/GenBank/DDBJ databases">
        <title>Genetic environment of the oxa23 gene and comparative analysis of carbapenem resistant Acinetobacter baumannii isolates belonging to global clone 1, lineage 2 recovered in a burns hospital outbreak in 2012-2013.</title>
        <authorList>
            <person name="Douraghi M."/>
            <person name="Aris P."/>
            <person name="Kenyon J."/>
            <person name="Hamidian M."/>
        </authorList>
    </citation>
    <scope>NUCLEOTIDE SEQUENCE [LARGE SCALE GENOMIC DNA]</scope>
    <source>
        <strain evidence="3 6">ABS103</strain>
    </source>
</reference>
<evidence type="ECO:0000313" key="6">
    <source>
        <dbReference type="Proteomes" id="UP000461234"/>
    </source>
</evidence>